<feature type="region of interest" description="Disordered" evidence="1">
    <location>
        <begin position="105"/>
        <end position="126"/>
    </location>
</feature>
<evidence type="ECO:0000256" key="1">
    <source>
        <dbReference type="SAM" id="MobiDB-lite"/>
    </source>
</evidence>
<comment type="caution">
    <text evidence="2">The sequence shown here is derived from an EMBL/GenBank/DDBJ whole genome shotgun (WGS) entry which is preliminary data.</text>
</comment>
<evidence type="ECO:0000313" key="3">
    <source>
        <dbReference type="Proteomes" id="UP001472677"/>
    </source>
</evidence>
<dbReference type="EMBL" id="JBBPBM010000353">
    <property type="protein sequence ID" value="KAK8496706.1"/>
    <property type="molecule type" value="Genomic_DNA"/>
</dbReference>
<evidence type="ECO:0000313" key="2">
    <source>
        <dbReference type="EMBL" id="KAK8496706.1"/>
    </source>
</evidence>
<keyword evidence="3" id="KW-1185">Reference proteome</keyword>
<proteinExistence type="predicted"/>
<gene>
    <name evidence="2" type="ORF">V6N12_037182</name>
</gene>
<dbReference type="Proteomes" id="UP001472677">
    <property type="component" value="Unassembled WGS sequence"/>
</dbReference>
<protein>
    <submittedName>
        <fullName evidence="2">Uncharacterized protein</fullName>
    </submittedName>
</protein>
<name>A0ABR2ARV0_9ROSI</name>
<sequence length="155" mass="16052">MPQRSGDPSGGSIDVLAKDAALVTSKAPCNHGVSRQVPSSSSTISENHIDVGLVDQSLTEESLHVFFPGQADLSIDVSSHVHDTVAINNGEDDSCFDDSQVDSVTGSSMSDVIGSSGPREESCGDMGARPAVEIVGSFLRHEQANDGVVPSISTI</sequence>
<organism evidence="2 3">
    <name type="scientific">Hibiscus sabdariffa</name>
    <name type="common">roselle</name>
    <dbReference type="NCBI Taxonomy" id="183260"/>
    <lineage>
        <taxon>Eukaryota</taxon>
        <taxon>Viridiplantae</taxon>
        <taxon>Streptophyta</taxon>
        <taxon>Embryophyta</taxon>
        <taxon>Tracheophyta</taxon>
        <taxon>Spermatophyta</taxon>
        <taxon>Magnoliopsida</taxon>
        <taxon>eudicotyledons</taxon>
        <taxon>Gunneridae</taxon>
        <taxon>Pentapetalae</taxon>
        <taxon>rosids</taxon>
        <taxon>malvids</taxon>
        <taxon>Malvales</taxon>
        <taxon>Malvaceae</taxon>
        <taxon>Malvoideae</taxon>
        <taxon>Hibiscus</taxon>
    </lineage>
</organism>
<reference evidence="2 3" key="1">
    <citation type="journal article" date="2024" name="G3 (Bethesda)">
        <title>Genome assembly of Hibiscus sabdariffa L. provides insights into metabolisms of medicinal natural products.</title>
        <authorList>
            <person name="Kim T."/>
        </authorList>
    </citation>
    <scope>NUCLEOTIDE SEQUENCE [LARGE SCALE GENOMIC DNA]</scope>
    <source>
        <strain evidence="2">TK-2024</strain>
        <tissue evidence="2">Old leaves</tissue>
    </source>
</reference>
<accession>A0ABR2ARV0</accession>